<evidence type="ECO:0000313" key="3">
    <source>
        <dbReference type="WBParaSite" id="ACAC_0000556901-mRNA-1"/>
    </source>
</evidence>
<proteinExistence type="predicted"/>
<dbReference type="AlphaFoldDB" id="A0A0K0D674"/>
<reference evidence="3" key="2">
    <citation type="submission" date="2017-02" db="UniProtKB">
        <authorList>
            <consortium name="WormBaseParasite"/>
        </authorList>
    </citation>
    <scope>IDENTIFICATION</scope>
</reference>
<evidence type="ECO:0000313" key="2">
    <source>
        <dbReference type="Proteomes" id="UP000035642"/>
    </source>
</evidence>
<protein>
    <submittedName>
        <fullName evidence="3">RNA-directed DNA polymerase, eukaryota, reverse transcriptase zinc-binding domain protein</fullName>
    </submittedName>
</protein>
<feature type="region of interest" description="Disordered" evidence="1">
    <location>
        <begin position="64"/>
        <end position="86"/>
    </location>
</feature>
<accession>A0A0K0D674</accession>
<reference evidence="2" key="1">
    <citation type="submission" date="2012-09" db="EMBL/GenBank/DDBJ databases">
        <authorList>
            <person name="Martin A.A."/>
        </authorList>
    </citation>
    <scope>NUCLEOTIDE SEQUENCE</scope>
</reference>
<keyword evidence="2" id="KW-1185">Reference proteome</keyword>
<dbReference type="WBParaSite" id="ACAC_0000556901-mRNA-1">
    <property type="protein sequence ID" value="ACAC_0000556901-mRNA-1"/>
    <property type="gene ID" value="ACAC_0000556901"/>
</dbReference>
<evidence type="ECO:0000256" key="1">
    <source>
        <dbReference type="SAM" id="MobiDB-lite"/>
    </source>
</evidence>
<name>A0A0K0D674_ANGCA</name>
<sequence>MKWKNMKFIIRELPKKRILKSDVEGGRGDIWMKWKFSKTKTVDLQEILKSWNVLVLTNDIEDEEEAHQVSEDNPNDPDFDPTQRTSYRRRKVVHIRFI</sequence>
<dbReference type="Proteomes" id="UP000035642">
    <property type="component" value="Unassembled WGS sequence"/>
</dbReference>
<organism evidence="2 3">
    <name type="scientific">Angiostrongylus cantonensis</name>
    <name type="common">Rat lungworm</name>
    <dbReference type="NCBI Taxonomy" id="6313"/>
    <lineage>
        <taxon>Eukaryota</taxon>
        <taxon>Metazoa</taxon>
        <taxon>Ecdysozoa</taxon>
        <taxon>Nematoda</taxon>
        <taxon>Chromadorea</taxon>
        <taxon>Rhabditida</taxon>
        <taxon>Rhabditina</taxon>
        <taxon>Rhabditomorpha</taxon>
        <taxon>Strongyloidea</taxon>
        <taxon>Metastrongylidae</taxon>
        <taxon>Angiostrongylus</taxon>
    </lineage>
</organism>